<proteinExistence type="inferred from homology"/>
<dbReference type="STRING" id="2017.SAMN05444320_106333"/>
<evidence type="ECO:0000313" key="12">
    <source>
        <dbReference type="Proteomes" id="UP000184501"/>
    </source>
</evidence>
<gene>
    <name evidence="9" type="primary">tatA</name>
    <name evidence="11" type="ORF">SAMN05444320_106333</name>
</gene>
<dbReference type="AlphaFoldDB" id="A0A1M5GZQ9"/>
<comment type="similarity">
    <text evidence="9">Belongs to the TatA/E family.</text>
</comment>
<comment type="function">
    <text evidence="9">Part of the twin-arginine translocation (Tat) system that transports large folded proteins containing a characteristic twin-arginine motif in their signal peptide across membranes. TatA could form the protein-conducting channel of the Tat system.</text>
</comment>
<dbReference type="InterPro" id="IPR003369">
    <property type="entry name" value="TatA/B/E"/>
</dbReference>
<protein>
    <recommendedName>
        <fullName evidence="9">Sec-independent protein translocase protein TatA</fullName>
    </recommendedName>
</protein>
<keyword evidence="8 9" id="KW-0472">Membrane</keyword>
<dbReference type="Gene3D" id="1.20.5.3310">
    <property type="match status" value="1"/>
</dbReference>
<evidence type="ECO:0000256" key="10">
    <source>
        <dbReference type="SAM" id="MobiDB-lite"/>
    </source>
</evidence>
<evidence type="ECO:0000256" key="1">
    <source>
        <dbReference type="ARBA" id="ARBA00004162"/>
    </source>
</evidence>
<evidence type="ECO:0000256" key="6">
    <source>
        <dbReference type="ARBA" id="ARBA00022989"/>
    </source>
</evidence>
<dbReference type="HAMAP" id="MF_00236">
    <property type="entry name" value="TatA_E"/>
    <property type="match status" value="1"/>
</dbReference>
<reference evidence="11 12" key="1">
    <citation type="submission" date="2016-11" db="EMBL/GenBank/DDBJ databases">
        <authorList>
            <person name="Jaros S."/>
            <person name="Januszkiewicz K."/>
            <person name="Wedrychowicz H."/>
        </authorList>
    </citation>
    <scope>NUCLEOTIDE SEQUENCE [LARGE SCALE GENOMIC DNA]</scope>
    <source>
        <strain evidence="11 12">DSM 44523</strain>
    </source>
</reference>
<dbReference type="PANTHER" id="PTHR42982">
    <property type="entry name" value="SEC-INDEPENDENT PROTEIN TRANSLOCASE PROTEIN TATA"/>
    <property type="match status" value="1"/>
</dbReference>
<dbReference type="GO" id="GO:0043953">
    <property type="term" value="P:protein transport by the Tat complex"/>
    <property type="evidence" value="ECO:0007669"/>
    <property type="project" value="UniProtKB-UniRule"/>
</dbReference>
<keyword evidence="12" id="KW-1185">Reference proteome</keyword>
<evidence type="ECO:0000256" key="7">
    <source>
        <dbReference type="ARBA" id="ARBA00023010"/>
    </source>
</evidence>
<accession>A0A1M5GZQ9</accession>
<dbReference type="Pfam" id="PF02416">
    <property type="entry name" value="TatA_B_E"/>
    <property type="match status" value="1"/>
</dbReference>
<dbReference type="EMBL" id="FQVN01000006">
    <property type="protein sequence ID" value="SHG09135.1"/>
    <property type="molecule type" value="Genomic_DNA"/>
</dbReference>
<sequence>MGGLSPWHWIVVIAAFALLFGAKRLPDAARSVGRSLRIFRAEMGTAGQSGGEAAAYDGSAGGGPTGQERPAPRVEAPRVEVPRPPAGGSTGR</sequence>
<keyword evidence="7 9" id="KW-0811">Translocation</keyword>
<dbReference type="GO" id="GO:0008320">
    <property type="term" value="F:protein transmembrane transporter activity"/>
    <property type="evidence" value="ECO:0007669"/>
    <property type="project" value="UniProtKB-UniRule"/>
</dbReference>
<organism evidence="11 12">
    <name type="scientific">Streptoalloteichus hindustanus</name>
    <dbReference type="NCBI Taxonomy" id="2017"/>
    <lineage>
        <taxon>Bacteria</taxon>
        <taxon>Bacillati</taxon>
        <taxon>Actinomycetota</taxon>
        <taxon>Actinomycetes</taxon>
        <taxon>Pseudonocardiales</taxon>
        <taxon>Pseudonocardiaceae</taxon>
        <taxon>Streptoalloteichus</taxon>
    </lineage>
</organism>
<dbReference type="NCBIfam" id="TIGR01411">
    <property type="entry name" value="tatAE"/>
    <property type="match status" value="1"/>
</dbReference>
<evidence type="ECO:0000256" key="3">
    <source>
        <dbReference type="ARBA" id="ARBA00022475"/>
    </source>
</evidence>
<dbReference type="OrthoDB" id="5245163at2"/>
<dbReference type="GO" id="GO:0033281">
    <property type="term" value="C:TAT protein transport complex"/>
    <property type="evidence" value="ECO:0007669"/>
    <property type="project" value="UniProtKB-UniRule"/>
</dbReference>
<dbReference type="RefSeq" id="WP_073485583.1">
    <property type="nucleotide sequence ID" value="NZ_FQVN01000006.1"/>
</dbReference>
<evidence type="ECO:0000256" key="8">
    <source>
        <dbReference type="ARBA" id="ARBA00023136"/>
    </source>
</evidence>
<evidence type="ECO:0000256" key="9">
    <source>
        <dbReference type="HAMAP-Rule" id="MF_00236"/>
    </source>
</evidence>
<keyword evidence="3 9" id="KW-1003">Cell membrane</keyword>
<evidence type="ECO:0000256" key="4">
    <source>
        <dbReference type="ARBA" id="ARBA00022692"/>
    </source>
</evidence>
<dbReference type="PANTHER" id="PTHR42982:SF8">
    <property type="entry name" value="SEC-INDEPENDENT PROTEIN TRANSLOCASE PROTEIN TATA"/>
    <property type="match status" value="1"/>
</dbReference>
<comment type="subunit">
    <text evidence="9">The Tat system comprises two distinct complexes: a TatABC complex, containing multiple copies of TatA, TatB and TatC subunits, and a separate TatA complex, containing only TatA subunits. Substrates initially bind to the TatABC complex, which probably triggers association of the separate TatA complex to form the active translocon.</text>
</comment>
<evidence type="ECO:0000313" key="11">
    <source>
        <dbReference type="EMBL" id="SHG09135.1"/>
    </source>
</evidence>
<evidence type="ECO:0000256" key="2">
    <source>
        <dbReference type="ARBA" id="ARBA00022448"/>
    </source>
</evidence>
<dbReference type="InterPro" id="IPR006312">
    <property type="entry name" value="TatA/E"/>
</dbReference>
<dbReference type="Proteomes" id="UP000184501">
    <property type="component" value="Unassembled WGS sequence"/>
</dbReference>
<feature type="compositionally biased region" description="Basic and acidic residues" evidence="10">
    <location>
        <begin position="70"/>
        <end position="81"/>
    </location>
</feature>
<feature type="transmembrane region" description="Helical" evidence="9">
    <location>
        <begin position="6"/>
        <end position="22"/>
    </location>
</feature>
<keyword evidence="6 9" id="KW-1133">Transmembrane helix</keyword>
<evidence type="ECO:0000256" key="5">
    <source>
        <dbReference type="ARBA" id="ARBA00022927"/>
    </source>
</evidence>
<feature type="region of interest" description="Disordered" evidence="10">
    <location>
        <begin position="44"/>
        <end position="92"/>
    </location>
</feature>
<name>A0A1M5GZQ9_STRHI</name>
<keyword evidence="2 9" id="KW-0813">Transport</keyword>
<comment type="subcellular location">
    <subcellularLocation>
        <location evidence="1 9">Cell membrane</location>
        <topology evidence="1 9">Single-pass membrane protein</topology>
    </subcellularLocation>
</comment>
<dbReference type="NCBIfam" id="NF001854">
    <property type="entry name" value="PRK00575.1"/>
    <property type="match status" value="1"/>
</dbReference>
<keyword evidence="4 9" id="KW-0812">Transmembrane</keyword>
<keyword evidence="5 9" id="KW-0653">Protein transport</keyword>